<gene>
    <name evidence="1" type="ORF">TH66_09145</name>
    <name evidence="2" type="ORF">TR74_17505</name>
</gene>
<dbReference type="PATRIC" id="fig|1469144.8.peg.3488"/>
<dbReference type="Proteomes" id="UP000070598">
    <property type="component" value="Unassembled WGS sequence"/>
</dbReference>
<sequence>MAHAYAPRRFALCEVHGEREDGSVFGWGMAFDDRAVIWRTTGAVGTFESAESALTLFSLRRNLQLVWIDQGRTPDA</sequence>
<dbReference type="EMBL" id="JYIK01001033">
    <property type="protein sequence ID" value="KWX07822.1"/>
    <property type="molecule type" value="Genomic_DNA"/>
</dbReference>
<protein>
    <submittedName>
        <fullName evidence="1">Uncharacterized protein</fullName>
    </submittedName>
</protein>
<comment type="caution">
    <text evidence="1">The sequence shown here is derived from an EMBL/GenBank/DDBJ whole genome shotgun (WGS) entry which is preliminary data.</text>
</comment>
<organism evidence="1 4">
    <name type="scientific">Carbonactinospora thermoautotrophica</name>
    <dbReference type="NCBI Taxonomy" id="1469144"/>
    <lineage>
        <taxon>Bacteria</taxon>
        <taxon>Bacillati</taxon>
        <taxon>Actinomycetota</taxon>
        <taxon>Actinomycetes</taxon>
        <taxon>Kitasatosporales</taxon>
        <taxon>Carbonactinosporaceae</taxon>
        <taxon>Carbonactinospora</taxon>
    </lineage>
</organism>
<evidence type="ECO:0000313" key="3">
    <source>
        <dbReference type="Proteomes" id="UP000070598"/>
    </source>
</evidence>
<proteinExistence type="predicted"/>
<reference evidence="3" key="2">
    <citation type="submission" date="2015-02" db="EMBL/GenBank/DDBJ databases">
        <title>Physiological reanalysis, assessment of diazotrophy, and genome sequences of multiple isolates of Streptomyces thermoautotrophicus.</title>
        <authorList>
            <person name="MacKellar D.C."/>
            <person name="Lieber L."/>
            <person name="Norman J."/>
            <person name="Bolger A."/>
            <person name="Tobin C."/>
            <person name="Murray J.W."/>
            <person name="Friesen M."/>
            <person name="Prell J."/>
        </authorList>
    </citation>
    <scope>NUCLEOTIDE SEQUENCE [LARGE SCALE GENOMIC DNA]</scope>
    <source>
        <strain evidence="3">UBT1</strain>
    </source>
</reference>
<name>A0A132N2K4_9ACTN</name>
<evidence type="ECO:0000313" key="4">
    <source>
        <dbReference type="Proteomes" id="UP000070659"/>
    </source>
</evidence>
<reference evidence="1 4" key="1">
    <citation type="submission" date="2015-02" db="EMBL/GenBank/DDBJ databases">
        <title>Physiological reanalysis, assessment of diazotrophy, and genome sequences of multiple isolates of Streptomyces thermoautotrophicus.</title>
        <authorList>
            <person name="MacKellar D.C."/>
            <person name="Lieber L."/>
            <person name="Norman J."/>
            <person name="Bolger A."/>
            <person name="Tobin C."/>
            <person name="Murray J.W."/>
            <person name="Prell J."/>
        </authorList>
    </citation>
    <scope>NUCLEOTIDE SEQUENCE [LARGE SCALE GENOMIC DNA]</scope>
    <source>
        <strain evidence="1 4">UBT1</strain>
    </source>
</reference>
<dbReference type="AlphaFoldDB" id="A0A132N2K4"/>
<accession>A0A132N2K4</accession>
<evidence type="ECO:0000313" key="2">
    <source>
        <dbReference type="EMBL" id="KWX07822.1"/>
    </source>
</evidence>
<dbReference type="EMBL" id="JYIJ01000016">
    <property type="protein sequence ID" value="KWX04236.1"/>
    <property type="molecule type" value="Genomic_DNA"/>
</dbReference>
<dbReference type="Proteomes" id="UP000070659">
    <property type="component" value="Unassembled WGS sequence"/>
</dbReference>
<evidence type="ECO:0000313" key="1">
    <source>
        <dbReference type="EMBL" id="KWX04236.1"/>
    </source>
</evidence>